<comment type="caution">
    <text evidence="1">The sequence shown here is derived from an EMBL/GenBank/DDBJ whole genome shotgun (WGS) entry which is preliminary data.</text>
</comment>
<protein>
    <submittedName>
        <fullName evidence="1">Uncharacterized protein</fullName>
    </submittedName>
</protein>
<dbReference type="InterPro" id="IPR027396">
    <property type="entry name" value="DsrEFH-like"/>
</dbReference>
<reference evidence="1 2" key="1">
    <citation type="submission" date="2017-06" db="EMBL/GenBank/DDBJ databases">
        <title>Genome sequence of Lactobacillus plantarum subsp. plantarum strain SRCM101258.</title>
        <authorList>
            <person name="Cho S.H."/>
        </authorList>
    </citation>
    <scope>NUCLEOTIDE SEQUENCE [LARGE SCALE GENOMIC DNA]</scope>
    <source>
        <strain evidence="1 2">SRCM101258</strain>
    </source>
</reference>
<dbReference type="SUPFAM" id="SSF75169">
    <property type="entry name" value="DsrEFH-like"/>
    <property type="match status" value="1"/>
</dbReference>
<organism evidence="1 2">
    <name type="scientific">Lactiplantibacillus plantarum subsp. plantarum</name>
    <dbReference type="NCBI Taxonomy" id="337330"/>
    <lineage>
        <taxon>Bacteria</taxon>
        <taxon>Bacillati</taxon>
        <taxon>Bacillota</taxon>
        <taxon>Bacilli</taxon>
        <taxon>Lactobacillales</taxon>
        <taxon>Lactobacillaceae</taxon>
        <taxon>Lactiplantibacillus</taxon>
    </lineage>
</organism>
<dbReference type="EMBL" id="NKCZ01000111">
    <property type="protein sequence ID" value="POD83192.1"/>
    <property type="molecule type" value="Genomic_DNA"/>
</dbReference>
<evidence type="ECO:0000313" key="1">
    <source>
        <dbReference type="EMBL" id="POD83192.1"/>
    </source>
</evidence>
<proteinExistence type="predicted"/>
<dbReference type="Gene3D" id="3.40.1260.10">
    <property type="entry name" value="DsrEFH-like"/>
    <property type="match status" value="1"/>
</dbReference>
<name>A0A2S3U522_LACPN</name>
<dbReference type="Proteomes" id="UP000236990">
    <property type="component" value="Unassembled WGS sequence"/>
</dbReference>
<dbReference type="AlphaFoldDB" id="A0A2S3U522"/>
<gene>
    <name evidence="1" type="ORF">S101258_02075</name>
</gene>
<accession>A0A2S3U522</accession>
<evidence type="ECO:0000313" key="2">
    <source>
        <dbReference type="Proteomes" id="UP000236990"/>
    </source>
</evidence>
<sequence>MTNLVVHVDEPAKVATAISNVQNFLAARPTSTVVVVVNGPAITTLVTGAWKPLQQTLPQVEIDACHNAMVSHQMTAAQLPASVTVWCESWTCKLWVTHIYGHNTSLSISKLKFQI</sequence>